<dbReference type="PANTHER" id="PTHR19328:SF75">
    <property type="entry name" value="ALDOSE SUGAR DEHYDROGENASE YLII"/>
    <property type="match status" value="1"/>
</dbReference>
<sequence length="365" mass="40076">MTKIILLVIFLLSVVGAHADTMDTSQGQLKLERMASGFDVPWAIDFLPNGAALVTERAGHLNYVLGQKKFRIKGVPRVVARGQGGLLDVLVPRDFLRSRQLFLSYSKSQGNGSGTALAVGTLSTDFKRLTNLRVIFEANPSSSTSRHYGARVIESTDGTLFLTLGERGERDSAQDLSLHQGSVIHLSRNGGIPANNPFVSRREAQPQIWSYGHRNPQGIAFDRRGRLWVVEHGAKGGDEINLIRKGANYGWPVISFGRHYSGAKIGEGTSKPGMQQPVWYWDPSIAPSGMMIYSGKLWPSWRGHFFVGSLKLDFISRLSGESLAEKERLKGPATGRIRDIAEAPDGSIWFASENDGAIYRLTPAN</sequence>
<dbReference type="Pfam" id="PF07995">
    <property type="entry name" value="GSDH"/>
    <property type="match status" value="1"/>
</dbReference>
<evidence type="ECO:0000259" key="2">
    <source>
        <dbReference type="Pfam" id="PF07995"/>
    </source>
</evidence>
<keyword evidence="1" id="KW-0732">Signal</keyword>
<protein>
    <submittedName>
        <fullName evidence="3">PQQ-dependent sugar dehydrogenase</fullName>
    </submittedName>
</protein>
<name>A0A6A4RKE9_9RHOB</name>
<evidence type="ECO:0000313" key="4">
    <source>
        <dbReference type="Proteomes" id="UP000441586"/>
    </source>
</evidence>
<dbReference type="Proteomes" id="UP000441586">
    <property type="component" value="Unassembled WGS sequence"/>
</dbReference>
<dbReference type="EMBL" id="WSFO01000002">
    <property type="protein sequence ID" value="KAE9631825.1"/>
    <property type="molecule type" value="Genomic_DNA"/>
</dbReference>
<dbReference type="InterPro" id="IPR012938">
    <property type="entry name" value="Glc/Sorbosone_DH"/>
</dbReference>
<dbReference type="RefSeq" id="WP_158977903.1">
    <property type="nucleotide sequence ID" value="NZ_WSFO01000002.1"/>
</dbReference>
<dbReference type="PANTHER" id="PTHR19328">
    <property type="entry name" value="HEDGEHOG-INTERACTING PROTEIN"/>
    <property type="match status" value="1"/>
</dbReference>
<feature type="chain" id="PRO_5025578137" evidence="1">
    <location>
        <begin position="20"/>
        <end position="365"/>
    </location>
</feature>
<dbReference type="AlphaFoldDB" id="A0A6A4RKE9"/>
<feature type="signal peptide" evidence="1">
    <location>
        <begin position="1"/>
        <end position="19"/>
    </location>
</feature>
<dbReference type="SUPFAM" id="SSF50952">
    <property type="entry name" value="Soluble quinoprotein glucose dehydrogenase"/>
    <property type="match status" value="1"/>
</dbReference>
<reference evidence="3 4" key="1">
    <citation type="submission" date="2019-12" db="EMBL/GenBank/DDBJ databases">
        <authorList>
            <person name="Zhang Y.-J."/>
        </authorList>
    </citation>
    <scope>NUCLEOTIDE SEQUENCE [LARGE SCALE GENOMIC DNA]</scope>
    <source>
        <strain evidence="3 4">H18S-6</strain>
    </source>
</reference>
<dbReference type="Gene3D" id="2.120.10.30">
    <property type="entry name" value="TolB, C-terminal domain"/>
    <property type="match status" value="1"/>
</dbReference>
<evidence type="ECO:0000256" key="1">
    <source>
        <dbReference type="SAM" id="SignalP"/>
    </source>
</evidence>
<proteinExistence type="predicted"/>
<evidence type="ECO:0000313" key="3">
    <source>
        <dbReference type="EMBL" id="KAE9631825.1"/>
    </source>
</evidence>
<organism evidence="3 4">
    <name type="scientific">Parasedimentitalea maritima</name>
    <dbReference type="NCBI Taxonomy" id="2578117"/>
    <lineage>
        <taxon>Bacteria</taxon>
        <taxon>Pseudomonadati</taxon>
        <taxon>Pseudomonadota</taxon>
        <taxon>Alphaproteobacteria</taxon>
        <taxon>Rhodobacterales</taxon>
        <taxon>Paracoccaceae</taxon>
        <taxon>Parasedimentitalea</taxon>
    </lineage>
</organism>
<gene>
    <name evidence="3" type="ORF">GP644_05865</name>
</gene>
<dbReference type="InterPro" id="IPR011042">
    <property type="entry name" value="6-blade_b-propeller_TolB-like"/>
</dbReference>
<dbReference type="InterPro" id="IPR011041">
    <property type="entry name" value="Quinoprot_gluc/sorb_DH_b-prop"/>
</dbReference>
<comment type="caution">
    <text evidence="3">The sequence shown here is derived from an EMBL/GenBank/DDBJ whole genome shotgun (WGS) entry which is preliminary data.</text>
</comment>
<accession>A0A6A4RKE9</accession>
<feature type="domain" description="Glucose/Sorbosone dehydrogenase" evidence="2">
    <location>
        <begin position="38"/>
        <end position="360"/>
    </location>
</feature>